<dbReference type="InterPro" id="IPR001268">
    <property type="entry name" value="NADH_UbQ_OxRdtase_30kDa_su"/>
</dbReference>
<dbReference type="PANTHER" id="PTHR10884:SF14">
    <property type="entry name" value="NADH DEHYDROGENASE [UBIQUINONE] IRON-SULFUR PROTEIN 3, MITOCHONDRIAL"/>
    <property type="match status" value="1"/>
</dbReference>
<feature type="compositionally biased region" description="Low complexity" evidence="6">
    <location>
        <begin position="15"/>
        <end position="59"/>
    </location>
</feature>
<dbReference type="PANTHER" id="PTHR10884">
    <property type="entry name" value="NADH DEHYDROGENASE UBIQUINONE IRON-SULFUR PROTEIN 3"/>
    <property type="match status" value="1"/>
</dbReference>
<keyword evidence="3" id="KW-0472">Membrane</keyword>
<name>A0A2W1NIQ7_PAEXE</name>
<keyword evidence="3" id="KW-1003">Cell membrane</keyword>
<keyword evidence="3 4" id="KW-0520">NAD</keyword>
<dbReference type="EC" id="7.1.1.-" evidence="3"/>
<dbReference type="InterPro" id="IPR037232">
    <property type="entry name" value="NADH_quin_OxRdtase_su_C/D-like"/>
</dbReference>
<dbReference type="GO" id="GO:0050136">
    <property type="term" value="F:NADH dehydrogenase (quinone) (non-electrogenic) activity"/>
    <property type="evidence" value="ECO:0007669"/>
    <property type="project" value="UniProtKB-UniRule"/>
</dbReference>
<evidence type="ECO:0000256" key="5">
    <source>
        <dbReference type="RuleBase" id="RU003582"/>
    </source>
</evidence>
<dbReference type="GO" id="GO:0005886">
    <property type="term" value="C:plasma membrane"/>
    <property type="evidence" value="ECO:0007669"/>
    <property type="project" value="UniProtKB-SubCell"/>
</dbReference>
<dbReference type="EMBL" id="NHRJ02000017">
    <property type="protein sequence ID" value="PZE19395.1"/>
    <property type="molecule type" value="Genomic_DNA"/>
</dbReference>
<dbReference type="AlphaFoldDB" id="A0A2W1NIQ7"/>
<dbReference type="HAMAP" id="MF_01357">
    <property type="entry name" value="NDH1_NuoC"/>
    <property type="match status" value="1"/>
</dbReference>
<feature type="compositionally biased region" description="Basic and acidic residues" evidence="6">
    <location>
        <begin position="69"/>
        <end position="85"/>
    </location>
</feature>
<comment type="similarity">
    <text evidence="1 3 4">Belongs to the complex I 30 kDa subunit family.</text>
</comment>
<dbReference type="SUPFAM" id="SSF143243">
    <property type="entry name" value="Nqo5-like"/>
    <property type="match status" value="1"/>
</dbReference>
<dbReference type="GO" id="GO:0048038">
    <property type="term" value="F:quinone binding"/>
    <property type="evidence" value="ECO:0007669"/>
    <property type="project" value="UniProtKB-KW"/>
</dbReference>
<keyword evidence="2 3" id="KW-0813">Transport</keyword>
<evidence type="ECO:0000256" key="2">
    <source>
        <dbReference type="ARBA" id="ARBA00022448"/>
    </source>
</evidence>
<evidence type="ECO:0000256" key="6">
    <source>
        <dbReference type="SAM" id="MobiDB-lite"/>
    </source>
</evidence>
<evidence type="ECO:0000256" key="4">
    <source>
        <dbReference type="RuleBase" id="RU003456"/>
    </source>
</evidence>
<feature type="region of interest" description="Disordered" evidence="6">
    <location>
        <begin position="1"/>
        <end position="109"/>
    </location>
</feature>
<gene>
    <name evidence="3" type="primary">nuoC</name>
    <name evidence="8" type="ORF">CBW46_018695</name>
</gene>
<organism evidence="8 9">
    <name type="scientific">Paenibacillus xerothermodurans</name>
    <dbReference type="NCBI Taxonomy" id="1977292"/>
    <lineage>
        <taxon>Bacteria</taxon>
        <taxon>Bacillati</taxon>
        <taxon>Bacillota</taxon>
        <taxon>Bacilli</taxon>
        <taxon>Bacillales</taxon>
        <taxon>Paenibacillaceae</taxon>
        <taxon>Paenibacillus</taxon>
    </lineage>
</organism>
<dbReference type="RefSeq" id="WP_089201488.1">
    <property type="nucleotide sequence ID" value="NZ_NHRJ02000017.1"/>
</dbReference>
<evidence type="ECO:0000259" key="7">
    <source>
        <dbReference type="Pfam" id="PF00329"/>
    </source>
</evidence>
<protein>
    <recommendedName>
        <fullName evidence="3">NADH-quinone oxidoreductase subunit C</fullName>
        <ecNumber evidence="3">7.1.1.-</ecNumber>
    </recommendedName>
    <alternativeName>
        <fullName evidence="3">NADH dehydrogenase I subunit C</fullName>
    </alternativeName>
    <alternativeName>
        <fullName evidence="3">NDH-1 subunit C</fullName>
    </alternativeName>
</protein>
<evidence type="ECO:0000256" key="1">
    <source>
        <dbReference type="ARBA" id="ARBA00007569"/>
    </source>
</evidence>
<comment type="function">
    <text evidence="3">NDH-1 shuttles electrons from NADH, via FMN and iron-sulfur (Fe-S) centers, to quinones in the respiratory chain. The immediate electron acceptor for the enzyme in this species is believed to be a menaquinone. Couples the redox reaction to proton translocation (for every two electrons transferred, four hydrogen ions are translocated across the cytoplasmic membrane), and thus conserves the redox energy in a proton gradient.</text>
</comment>
<evidence type="ECO:0000313" key="8">
    <source>
        <dbReference type="EMBL" id="PZE19395.1"/>
    </source>
</evidence>
<evidence type="ECO:0000313" key="9">
    <source>
        <dbReference type="Proteomes" id="UP000214746"/>
    </source>
</evidence>
<keyword evidence="9" id="KW-1185">Reference proteome</keyword>
<dbReference type="Gene3D" id="3.30.460.80">
    <property type="entry name" value="NADH:ubiquinone oxidoreductase, 30kDa subunit"/>
    <property type="match status" value="1"/>
</dbReference>
<dbReference type="Pfam" id="PF00329">
    <property type="entry name" value="Complex1_30kDa"/>
    <property type="match status" value="1"/>
</dbReference>
<dbReference type="NCBIfam" id="TIGR01961">
    <property type="entry name" value="NuoC_fam"/>
    <property type="match status" value="1"/>
</dbReference>
<comment type="subunit">
    <text evidence="3">NDH-1 is composed of 14 different subunits. Subunits NuoB, C, D, E, F, and G constitute the peripheral sector of the complex.</text>
</comment>
<dbReference type="GO" id="GO:0008137">
    <property type="term" value="F:NADH dehydrogenase (ubiquinone) activity"/>
    <property type="evidence" value="ECO:0007669"/>
    <property type="project" value="InterPro"/>
</dbReference>
<sequence>MSDDNRKDTSQAAVPSPTEEQATATEEQASPAITGKEPSPATQKASSPTSASSSVPTGAQASPAGASRSDAEKEAKAKAAAEARAARANARAKKSEEAEDAAPKEPSPLQPRLDYFVKLLRESLGEDCVEDAFINEKDAHLPCVILENSKWLAAAELLKDHSELQFNYLRNVSGVDYETHMEVVYHLLSLVSKHELCVKVKTEREAASVPSVTPVWPTANWNEREIYDLLGIDFPGHPDLRRIMMSDDWVGHPLRKDYQPLDPEV</sequence>
<dbReference type="Proteomes" id="UP000214746">
    <property type="component" value="Unassembled WGS sequence"/>
</dbReference>
<keyword evidence="3 5" id="KW-0874">Quinone</keyword>
<feature type="domain" description="NADH:ubiquinone oxidoreductase 30kDa subunit" evidence="7">
    <location>
        <begin position="146"/>
        <end position="260"/>
    </location>
</feature>
<comment type="catalytic activity">
    <reaction evidence="3 5">
        <text>a quinone + NADH + 5 H(+)(in) = a quinol + NAD(+) + 4 H(+)(out)</text>
        <dbReference type="Rhea" id="RHEA:57888"/>
        <dbReference type="ChEBI" id="CHEBI:15378"/>
        <dbReference type="ChEBI" id="CHEBI:24646"/>
        <dbReference type="ChEBI" id="CHEBI:57540"/>
        <dbReference type="ChEBI" id="CHEBI:57945"/>
        <dbReference type="ChEBI" id="CHEBI:132124"/>
    </reaction>
</comment>
<evidence type="ECO:0000256" key="3">
    <source>
        <dbReference type="HAMAP-Rule" id="MF_01357"/>
    </source>
</evidence>
<dbReference type="InterPro" id="IPR020396">
    <property type="entry name" value="NADH_UbQ_OxRdtase_CS"/>
</dbReference>
<comment type="caution">
    <text evidence="8">The sequence shown here is derived from an EMBL/GenBank/DDBJ whole genome shotgun (WGS) entry which is preliminary data.</text>
</comment>
<proteinExistence type="inferred from homology"/>
<dbReference type="OrthoDB" id="9803286at2"/>
<keyword evidence="3 4" id="KW-1278">Translocase</keyword>
<accession>A0A2W1NIQ7</accession>
<reference evidence="8" key="1">
    <citation type="submission" date="2018-06" db="EMBL/GenBank/DDBJ databases">
        <title>Paenibacillus xerothermodurans sp. nov. an extremely dry heat resistant spore forming bacterium isolated from the soil of Cape Canaveral, Florida.</title>
        <authorList>
            <person name="Seuylemezian A."/>
            <person name="Kaur N."/>
            <person name="Patil P."/>
            <person name="Patil P."/>
            <person name="Mayilraj S."/>
            <person name="Vaishampayan P."/>
        </authorList>
    </citation>
    <scope>NUCLEOTIDE SEQUENCE [LARGE SCALE GENOMIC DNA]</scope>
    <source>
        <strain evidence="8">ATCC 27380</strain>
    </source>
</reference>
<dbReference type="PROSITE" id="PS00542">
    <property type="entry name" value="COMPLEX1_30K"/>
    <property type="match status" value="1"/>
</dbReference>
<dbReference type="InterPro" id="IPR010218">
    <property type="entry name" value="NADH_DH_suC"/>
</dbReference>
<comment type="subcellular location">
    <subcellularLocation>
        <location evidence="3">Cell membrane</location>
        <topology evidence="3">Peripheral membrane protein</topology>
        <orientation evidence="3">Cytoplasmic side</orientation>
    </subcellularLocation>
</comment>